<sequence length="89" mass="10034">MQIQKIEKEEVVNQKLISTETEKGAEALKTRLKSALRLGNEFKGKTLIVFMTDEGPKSIETTIWSLTENFIQIKHGVAIPINSIISVDY</sequence>
<reference evidence="1" key="1">
    <citation type="journal article" date="2021" name="PeerJ">
        <title>Extensive microbial diversity within the chicken gut microbiome revealed by metagenomics and culture.</title>
        <authorList>
            <person name="Gilroy R."/>
            <person name="Ravi A."/>
            <person name="Getino M."/>
            <person name="Pursley I."/>
            <person name="Horton D.L."/>
            <person name="Alikhan N.F."/>
            <person name="Baker D."/>
            <person name="Gharbi K."/>
            <person name="Hall N."/>
            <person name="Watson M."/>
            <person name="Adriaenssens E.M."/>
            <person name="Foster-Nyarko E."/>
            <person name="Jarju S."/>
            <person name="Secka A."/>
            <person name="Antonio M."/>
            <person name="Oren A."/>
            <person name="Chaudhuri R.R."/>
            <person name="La Ragione R."/>
            <person name="Hildebrand F."/>
            <person name="Pallen M.J."/>
        </authorList>
    </citation>
    <scope>NUCLEOTIDE SEQUENCE</scope>
    <source>
        <strain evidence="1">1719</strain>
    </source>
</reference>
<comment type="caution">
    <text evidence="1">The sequence shown here is derived from an EMBL/GenBank/DDBJ whole genome shotgun (WGS) entry which is preliminary data.</text>
</comment>
<gene>
    <name evidence="1" type="ORF">H9853_10455</name>
</gene>
<name>A0A9D1WA39_9SPHI</name>
<dbReference type="AlphaFoldDB" id="A0A9D1WA39"/>
<reference evidence="1" key="2">
    <citation type="submission" date="2021-04" db="EMBL/GenBank/DDBJ databases">
        <authorList>
            <person name="Gilroy R."/>
        </authorList>
    </citation>
    <scope>NUCLEOTIDE SEQUENCE</scope>
    <source>
        <strain evidence="1">1719</strain>
    </source>
</reference>
<protein>
    <submittedName>
        <fullName evidence="1">Uncharacterized protein</fullName>
    </submittedName>
</protein>
<organism evidence="1 2">
    <name type="scientific">Candidatus Sphingobacterium stercoripullorum</name>
    <dbReference type="NCBI Taxonomy" id="2838759"/>
    <lineage>
        <taxon>Bacteria</taxon>
        <taxon>Pseudomonadati</taxon>
        <taxon>Bacteroidota</taxon>
        <taxon>Sphingobacteriia</taxon>
        <taxon>Sphingobacteriales</taxon>
        <taxon>Sphingobacteriaceae</taxon>
        <taxon>Sphingobacterium</taxon>
    </lineage>
</organism>
<dbReference type="Proteomes" id="UP000824156">
    <property type="component" value="Unassembled WGS sequence"/>
</dbReference>
<accession>A0A9D1WA39</accession>
<evidence type="ECO:0000313" key="1">
    <source>
        <dbReference type="EMBL" id="HIX55439.1"/>
    </source>
</evidence>
<evidence type="ECO:0000313" key="2">
    <source>
        <dbReference type="Proteomes" id="UP000824156"/>
    </source>
</evidence>
<proteinExistence type="predicted"/>
<dbReference type="EMBL" id="DXEZ01000294">
    <property type="protein sequence ID" value="HIX55439.1"/>
    <property type="molecule type" value="Genomic_DNA"/>
</dbReference>